<accession>A0A2K9Z489</accession>
<sequence>MRGDADSQRRRRPCFAFAAAGKLQATRSLAGRGKPQGGSLLWAASGNEQLLRLTTHETVRGSGGSEIRIVLTDHQSVV</sequence>
<evidence type="ECO:0000313" key="1">
    <source>
        <dbReference type="EMBL" id="AUW43049.1"/>
    </source>
</evidence>
<proteinExistence type="predicted"/>
<protein>
    <submittedName>
        <fullName evidence="1">Uncharacterized protein</fullName>
    </submittedName>
</protein>
<organism evidence="1 2">
    <name type="scientific">Rhizobium leguminosarum</name>
    <dbReference type="NCBI Taxonomy" id="384"/>
    <lineage>
        <taxon>Bacteria</taxon>
        <taxon>Pseudomonadati</taxon>
        <taxon>Pseudomonadota</taxon>
        <taxon>Alphaproteobacteria</taxon>
        <taxon>Hyphomicrobiales</taxon>
        <taxon>Rhizobiaceae</taxon>
        <taxon>Rhizobium/Agrobacterium group</taxon>
        <taxon>Rhizobium</taxon>
    </lineage>
</organism>
<dbReference type="Proteomes" id="UP000238523">
    <property type="component" value="Chromosome"/>
</dbReference>
<dbReference type="AlphaFoldDB" id="A0A2K9Z489"/>
<gene>
    <name evidence="1" type="ORF">CUJ84_Chr002696</name>
</gene>
<evidence type="ECO:0000313" key="2">
    <source>
        <dbReference type="Proteomes" id="UP000238523"/>
    </source>
</evidence>
<dbReference type="EMBL" id="CP025012">
    <property type="protein sequence ID" value="AUW43049.1"/>
    <property type="molecule type" value="Genomic_DNA"/>
</dbReference>
<name>A0A2K9Z489_RHILE</name>
<reference evidence="1 2" key="1">
    <citation type="submission" date="2017-11" db="EMBL/GenBank/DDBJ databases">
        <title>Complete genome of Rhizobium leguminosarum Norway, an ineffective micro-symbiont.</title>
        <authorList>
            <person name="Hoffrichter A."/>
            <person name="Liang J."/>
            <person name="Brachmann A."/>
            <person name="Marin M."/>
        </authorList>
    </citation>
    <scope>NUCLEOTIDE SEQUENCE [LARGE SCALE GENOMIC DNA]</scope>
    <source>
        <strain evidence="1 2">Norway</strain>
    </source>
</reference>